<comment type="caution">
    <text evidence="1">The sequence shown here is derived from an EMBL/GenBank/DDBJ whole genome shotgun (WGS) entry which is preliminary data.</text>
</comment>
<protein>
    <submittedName>
        <fullName evidence="1">Uncharacterized protein</fullName>
    </submittedName>
</protein>
<gene>
    <name evidence="1" type="ORF">MEUPH1_LOCUS26158</name>
</gene>
<dbReference type="EMBL" id="CARXXK010001029">
    <property type="protein sequence ID" value="CAI6372259.1"/>
    <property type="molecule type" value="Genomic_DNA"/>
</dbReference>
<reference evidence="1 2" key="1">
    <citation type="submission" date="2023-01" db="EMBL/GenBank/DDBJ databases">
        <authorList>
            <person name="Whitehead M."/>
        </authorList>
    </citation>
    <scope>NUCLEOTIDE SEQUENCE [LARGE SCALE GENOMIC DNA]</scope>
</reference>
<name>A0AAV0XUF6_9HEMI</name>
<proteinExistence type="predicted"/>
<sequence length="116" mass="12353">MPHSRCGEGCTDGHDINGADTSAKSAEYEVGLKCLTRKSCKSANRAVRSEDYCAVDTGWYISARRIASQSADVIECAVSIMLVSGCFHCDVVVLVGDMAIYAIAAKYSGAPYYDPG</sequence>
<accession>A0AAV0XUF6</accession>
<evidence type="ECO:0000313" key="1">
    <source>
        <dbReference type="EMBL" id="CAI6372259.1"/>
    </source>
</evidence>
<keyword evidence="2" id="KW-1185">Reference proteome</keyword>
<evidence type="ECO:0000313" key="2">
    <source>
        <dbReference type="Proteomes" id="UP001160148"/>
    </source>
</evidence>
<dbReference type="Proteomes" id="UP001160148">
    <property type="component" value="Unassembled WGS sequence"/>
</dbReference>
<organism evidence="1 2">
    <name type="scientific">Macrosiphum euphorbiae</name>
    <name type="common">potato aphid</name>
    <dbReference type="NCBI Taxonomy" id="13131"/>
    <lineage>
        <taxon>Eukaryota</taxon>
        <taxon>Metazoa</taxon>
        <taxon>Ecdysozoa</taxon>
        <taxon>Arthropoda</taxon>
        <taxon>Hexapoda</taxon>
        <taxon>Insecta</taxon>
        <taxon>Pterygota</taxon>
        <taxon>Neoptera</taxon>
        <taxon>Paraneoptera</taxon>
        <taxon>Hemiptera</taxon>
        <taxon>Sternorrhyncha</taxon>
        <taxon>Aphidomorpha</taxon>
        <taxon>Aphidoidea</taxon>
        <taxon>Aphididae</taxon>
        <taxon>Macrosiphini</taxon>
        <taxon>Macrosiphum</taxon>
    </lineage>
</organism>
<dbReference type="AlphaFoldDB" id="A0AAV0XUF6"/>